<dbReference type="EMBL" id="CP098502">
    <property type="protein sequence ID" value="UTI62856.1"/>
    <property type="molecule type" value="Genomic_DNA"/>
</dbReference>
<reference evidence="2 3" key="1">
    <citation type="submission" date="2022-06" db="EMBL/GenBank/DDBJ databases">
        <title>Paraconexibacter antarcticus.</title>
        <authorList>
            <person name="Kim C.S."/>
        </authorList>
    </citation>
    <scope>NUCLEOTIDE SEQUENCE [LARGE SCALE GENOMIC DNA]</scope>
    <source>
        <strain evidence="2 3">02-257</strain>
    </source>
</reference>
<sequence>MYRSARRTFTTVVAVAGALTAVAAGATPAGAAAPVQKADADVTSGSFHLTFHATRQADQAPSTAKGTFDAWTTAGPLTLMHLAGPVTCLDVRGNRMGLFYPIASSSPSLFSQINSGVLISMTVDGNGHATAVQFLPVPVTHVSSCAPLPTLLPATGSATLVS</sequence>
<name>A0ABY5DLU3_9ACTN</name>
<evidence type="ECO:0000313" key="3">
    <source>
        <dbReference type="Proteomes" id="UP001056035"/>
    </source>
</evidence>
<feature type="chain" id="PRO_5046761378" evidence="1">
    <location>
        <begin position="32"/>
        <end position="162"/>
    </location>
</feature>
<dbReference type="Proteomes" id="UP001056035">
    <property type="component" value="Chromosome"/>
</dbReference>
<evidence type="ECO:0000256" key="1">
    <source>
        <dbReference type="SAM" id="SignalP"/>
    </source>
</evidence>
<keyword evidence="1" id="KW-0732">Signal</keyword>
<organism evidence="2 3">
    <name type="scientific">Paraconexibacter antarcticus</name>
    <dbReference type="NCBI Taxonomy" id="2949664"/>
    <lineage>
        <taxon>Bacteria</taxon>
        <taxon>Bacillati</taxon>
        <taxon>Actinomycetota</taxon>
        <taxon>Thermoleophilia</taxon>
        <taxon>Solirubrobacterales</taxon>
        <taxon>Paraconexibacteraceae</taxon>
        <taxon>Paraconexibacter</taxon>
    </lineage>
</organism>
<gene>
    <name evidence="2" type="ORF">NBH00_15985</name>
</gene>
<protein>
    <submittedName>
        <fullName evidence="2">Uncharacterized protein</fullName>
    </submittedName>
</protein>
<dbReference type="RefSeq" id="WP_254569591.1">
    <property type="nucleotide sequence ID" value="NZ_CP098502.1"/>
</dbReference>
<dbReference type="PROSITE" id="PS51318">
    <property type="entry name" value="TAT"/>
    <property type="match status" value="1"/>
</dbReference>
<feature type="signal peptide" evidence="1">
    <location>
        <begin position="1"/>
        <end position="31"/>
    </location>
</feature>
<evidence type="ECO:0000313" key="2">
    <source>
        <dbReference type="EMBL" id="UTI62856.1"/>
    </source>
</evidence>
<keyword evidence="3" id="KW-1185">Reference proteome</keyword>
<accession>A0ABY5DLU3</accession>
<proteinExistence type="predicted"/>
<dbReference type="InterPro" id="IPR006311">
    <property type="entry name" value="TAT_signal"/>
</dbReference>